<evidence type="ECO:0000313" key="2">
    <source>
        <dbReference type="EMBL" id="QHU28338.1"/>
    </source>
</evidence>
<proteinExistence type="predicted"/>
<dbReference type="AlphaFoldDB" id="A0A6C0LEW3"/>
<protein>
    <submittedName>
        <fullName evidence="2">Uncharacterized protein</fullName>
    </submittedName>
</protein>
<name>A0A6C0LEW3_9ZZZZ</name>
<sequence>MSNKKIFFILIVSCLLIITVTVTIGSLKEYTVESFTPGLQKIYRPYLRSWRVYTEKKYDEFSKKKHVILSKFGII</sequence>
<evidence type="ECO:0000256" key="1">
    <source>
        <dbReference type="SAM" id="Phobius"/>
    </source>
</evidence>
<feature type="transmembrane region" description="Helical" evidence="1">
    <location>
        <begin position="6"/>
        <end position="27"/>
    </location>
</feature>
<reference evidence="2" key="1">
    <citation type="journal article" date="2020" name="Nature">
        <title>Giant virus diversity and host interactions through global metagenomics.</title>
        <authorList>
            <person name="Schulz F."/>
            <person name="Roux S."/>
            <person name="Paez-Espino D."/>
            <person name="Jungbluth S."/>
            <person name="Walsh D.A."/>
            <person name="Denef V.J."/>
            <person name="McMahon K.D."/>
            <person name="Konstantinidis K.T."/>
            <person name="Eloe-Fadrosh E.A."/>
            <person name="Kyrpides N.C."/>
            <person name="Woyke T."/>
        </authorList>
    </citation>
    <scope>NUCLEOTIDE SEQUENCE</scope>
    <source>
        <strain evidence="2">GVMAG-M-3300027770-73</strain>
    </source>
</reference>
<keyword evidence="1" id="KW-1133">Transmembrane helix</keyword>
<keyword evidence="1" id="KW-0472">Membrane</keyword>
<dbReference type="EMBL" id="MN740471">
    <property type="protein sequence ID" value="QHU28338.1"/>
    <property type="molecule type" value="Genomic_DNA"/>
</dbReference>
<organism evidence="2">
    <name type="scientific">viral metagenome</name>
    <dbReference type="NCBI Taxonomy" id="1070528"/>
    <lineage>
        <taxon>unclassified sequences</taxon>
        <taxon>metagenomes</taxon>
        <taxon>organismal metagenomes</taxon>
    </lineage>
</organism>
<accession>A0A6C0LEW3</accession>
<keyword evidence="1" id="KW-0812">Transmembrane</keyword>